<comment type="caution">
    <text evidence="1">The sequence shown here is derived from an EMBL/GenBank/DDBJ whole genome shotgun (WGS) entry which is preliminary data.</text>
</comment>
<dbReference type="AlphaFoldDB" id="A0A395LI66"/>
<dbReference type="RefSeq" id="WP_115490801.1">
    <property type="nucleotide sequence ID" value="NZ_JACHWW010000001.1"/>
</dbReference>
<protein>
    <recommendedName>
        <fullName evidence="3">Phage gp6-like head-tail connector protein</fullName>
    </recommendedName>
</protein>
<name>A0A395LI66_9SPHN</name>
<dbReference type="EMBL" id="QRBB01000001">
    <property type="protein sequence ID" value="RDS76572.1"/>
    <property type="molecule type" value="Genomic_DNA"/>
</dbReference>
<organism evidence="1 2">
    <name type="scientific">Alteriqipengyuania lutimaris</name>
    <dbReference type="NCBI Taxonomy" id="1538146"/>
    <lineage>
        <taxon>Bacteria</taxon>
        <taxon>Pseudomonadati</taxon>
        <taxon>Pseudomonadota</taxon>
        <taxon>Alphaproteobacteria</taxon>
        <taxon>Sphingomonadales</taxon>
        <taxon>Erythrobacteraceae</taxon>
        <taxon>Alteriqipengyuania</taxon>
    </lineage>
</organism>
<reference evidence="1 2" key="1">
    <citation type="submission" date="2018-07" db="EMBL/GenBank/DDBJ databases">
        <title>Erythrobacter nanhaiensis sp. nov., a novel member of the genus Erythrobacter isolated from the South China Sea.</title>
        <authorList>
            <person name="Chen X."/>
            <person name="Liu J."/>
        </authorList>
    </citation>
    <scope>NUCLEOTIDE SEQUENCE [LARGE SCALE GENOMIC DNA]</scope>
    <source>
        <strain evidence="1 2">S-5</strain>
    </source>
</reference>
<gene>
    <name evidence="1" type="ORF">DL238_02445</name>
</gene>
<keyword evidence="2" id="KW-1185">Reference proteome</keyword>
<evidence type="ECO:0000313" key="2">
    <source>
        <dbReference type="Proteomes" id="UP000254101"/>
    </source>
</evidence>
<dbReference type="InterPro" id="IPR011738">
    <property type="entry name" value="Phage_CHP"/>
</dbReference>
<accession>A0A395LI66</accession>
<dbReference type="Proteomes" id="UP000254101">
    <property type="component" value="Unassembled WGS sequence"/>
</dbReference>
<evidence type="ECO:0008006" key="3">
    <source>
        <dbReference type="Google" id="ProtNLM"/>
    </source>
</evidence>
<dbReference type="OrthoDB" id="8478788at2"/>
<sequence>MTRPSLRRVLAGGDLAPALAELKHWLGITRTADDAQLTVLLGAGLEACERFTGLTPLTSTIEETRDASHEWARLTTQPIAQVAGVETLADDGTRSALGGDAYDLHLSGDGSAELRLRGGPYLRRVVVTLEAGLAPDWASLPDGLRHGILRFAAFLLRDGEQGTAEPPAAIAALWRAWRQVRLA</sequence>
<evidence type="ECO:0000313" key="1">
    <source>
        <dbReference type="EMBL" id="RDS76572.1"/>
    </source>
</evidence>
<proteinExistence type="predicted"/>
<dbReference type="NCBIfam" id="TIGR02215">
    <property type="entry name" value="phage_chp_gp8"/>
    <property type="match status" value="1"/>
</dbReference>